<proteinExistence type="predicted"/>
<reference evidence="5" key="1">
    <citation type="submission" date="2020-08" db="EMBL/GenBank/DDBJ databases">
        <title>Genome public.</title>
        <authorList>
            <person name="Liu C."/>
            <person name="Sun Q."/>
        </authorList>
    </citation>
    <scope>NUCLEOTIDE SEQUENCE</scope>
    <source>
        <strain evidence="5">NSJ-15</strain>
    </source>
</reference>
<protein>
    <submittedName>
        <fullName evidence="5">AraC family transcriptional regulator</fullName>
    </submittedName>
</protein>
<evidence type="ECO:0000259" key="4">
    <source>
        <dbReference type="PROSITE" id="PS01124"/>
    </source>
</evidence>
<dbReference type="SUPFAM" id="SSF51215">
    <property type="entry name" value="Regulatory protein AraC"/>
    <property type="match status" value="1"/>
</dbReference>
<keyword evidence="1" id="KW-0805">Transcription regulation</keyword>
<dbReference type="Gene3D" id="1.10.10.60">
    <property type="entry name" value="Homeodomain-like"/>
    <property type="match status" value="2"/>
</dbReference>
<sequence length="252" mass="28937">MKIHQMQIFYSQVAAVSPHKHDLWEIIINTEGEGDNYLEGEATKFFPGTITLCPPGTVHHKIASNGSFVDLSVLFSDPYYFSGLRQNHFEDNQEKEIQQLMEIAYHHYHQDKNDRISRNLIEAVCALISEWDNAGQSDERVEALENLIAQNFTNPDFEIGKAMEQMNYCDDYLRRCFKKETGLTPVQYLNQMKINLAKKLLLNATHPRYPISHIAYLSGFYDVGYFSRVFKKLEGVSPTEFSASPSGNNKVK</sequence>
<dbReference type="Pfam" id="PF12833">
    <property type="entry name" value="HTH_18"/>
    <property type="match status" value="1"/>
</dbReference>
<name>A0A8J6P4E6_9FIRM</name>
<dbReference type="PANTHER" id="PTHR43280:SF2">
    <property type="entry name" value="HTH-TYPE TRANSCRIPTIONAL REGULATOR EXSA"/>
    <property type="match status" value="1"/>
</dbReference>
<keyword evidence="2" id="KW-0238">DNA-binding</keyword>
<accession>A0A8J6P4E6</accession>
<organism evidence="5 6">
    <name type="scientific">Massiliimalia timonensis</name>
    <dbReference type="NCBI Taxonomy" id="1987501"/>
    <lineage>
        <taxon>Bacteria</taxon>
        <taxon>Bacillati</taxon>
        <taxon>Bacillota</taxon>
        <taxon>Clostridia</taxon>
        <taxon>Eubacteriales</taxon>
        <taxon>Oscillospiraceae</taxon>
        <taxon>Massiliimalia</taxon>
    </lineage>
</organism>
<comment type="caution">
    <text evidence="5">The sequence shown here is derived from an EMBL/GenBank/DDBJ whole genome shotgun (WGS) entry which is preliminary data.</text>
</comment>
<dbReference type="PANTHER" id="PTHR43280">
    <property type="entry name" value="ARAC-FAMILY TRANSCRIPTIONAL REGULATOR"/>
    <property type="match status" value="1"/>
</dbReference>
<evidence type="ECO:0000256" key="2">
    <source>
        <dbReference type="ARBA" id="ARBA00023125"/>
    </source>
</evidence>
<dbReference type="InterPro" id="IPR020449">
    <property type="entry name" value="Tscrpt_reg_AraC-type_HTH"/>
</dbReference>
<dbReference type="Proteomes" id="UP000632659">
    <property type="component" value="Unassembled WGS sequence"/>
</dbReference>
<dbReference type="EMBL" id="JACRTL010000004">
    <property type="protein sequence ID" value="MBC8611088.1"/>
    <property type="molecule type" value="Genomic_DNA"/>
</dbReference>
<evidence type="ECO:0000256" key="3">
    <source>
        <dbReference type="ARBA" id="ARBA00023163"/>
    </source>
</evidence>
<evidence type="ECO:0000313" key="5">
    <source>
        <dbReference type="EMBL" id="MBC8611088.1"/>
    </source>
</evidence>
<dbReference type="GO" id="GO:0003700">
    <property type="term" value="F:DNA-binding transcription factor activity"/>
    <property type="evidence" value="ECO:0007669"/>
    <property type="project" value="InterPro"/>
</dbReference>
<keyword evidence="6" id="KW-1185">Reference proteome</keyword>
<dbReference type="Gene3D" id="2.60.120.10">
    <property type="entry name" value="Jelly Rolls"/>
    <property type="match status" value="1"/>
</dbReference>
<dbReference type="InterPro" id="IPR003313">
    <property type="entry name" value="AraC-bd"/>
</dbReference>
<keyword evidence="3" id="KW-0804">Transcription</keyword>
<feature type="domain" description="HTH araC/xylS-type" evidence="4">
    <location>
        <begin position="142"/>
        <end position="244"/>
    </location>
</feature>
<dbReference type="InterPro" id="IPR018060">
    <property type="entry name" value="HTH_AraC"/>
</dbReference>
<dbReference type="AlphaFoldDB" id="A0A8J6P4E6"/>
<evidence type="ECO:0000256" key="1">
    <source>
        <dbReference type="ARBA" id="ARBA00023015"/>
    </source>
</evidence>
<dbReference type="InterPro" id="IPR037923">
    <property type="entry name" value="HTH-like"/>
</dbReference>
<dbReference type="PRINTS" id="PR00032">
    <property type="entry name" value="HTHARAC"/>
</dbReference>
<dbReference type="InterPro" id="IPR014710">
    <property type="entry name" value="RmlC-like_jellyroll"/>
</dbReference>
<dbReference type="InterPro" id="IPR009057">
    <property type="entry name" value="Homeodomain-like_sf"/>
</dbReference>
<dbReference type="GO" id="GO:0043565">
    <property type="term" value="F:sequence-specific DNA binding"/>
    <property type="evidence" value="ECO:0007669"/>
    <property type="project" value="InterPro"/>
</dbReference>
<dbReference type="RefSeq" id="WP_178085806.1">
    <property type="nucleotide sequence ID" value="NZ_JACRTL010000004.1"/>
</dbReference>
<gene>
    <name evidence="5" type="ORF">H8702_08150</name>
</gene>
<dbReference type="SUPFAM" id="SSF46689">
    <property type="entry name" value="Homeodomain-like"/>
    <property type="match status" value="1"/>
</dbReference>
<evidence type="ECO:0000313" key="6">
    <source>
        <dbReference type="Proteomes" id="UP000632659"/>
    </source>
</evidence>
<dbReference type="Pfam" id="PF02311">
    <property type="entry name" value="AraC_binding"/>
    <property type="match status" value="1"/>
</dbReference>
<dbReference type="PROSITE" id="PS01124">
    <property type="entry name" value="HTH_ARAC_FAMILY_2"/>
    <property type="match status" value="1"/>
</dbReference>
<dbReference type="SMART" id="SM00342">
    <property type="entry name" value="HTH_ARAC"/>
    <property type="match status" value="1"/>
</dbReference>